<feature type="binding site" evidence="6">
    <location>
        <position position="352"/>
    </location>
    <ligand>
        <name>S-adenosyl-L-methionine</name>
        <dbReference type="ChEBI" id="CHEBI:59789"/>
    </ligand>
</feature>
<proteinExistence type="inferred from homology"/>
<dbReference type="Gene3D" id="3.40.50.150">
    <property type="entry name" value="Vaccinia Virus protein VP39"/>
    <property type="match status" value="1"/>
</dbReference>
<evidence type="ECO:0000313" key="9">
    <source>
        <dbReference type="EMBL" id="GFY50961.1"/>
    </source>
</evidence>
<comment type="similarity">
    <text evidence="6">Belongs to the class I-like SAM-binding methyltransferase superfamily. RNA M5U methyltransferase family.</text>
</comment>
<feature type="domain" description="Methyltransferase" evidence="8">
    <location>
        <begin position="343"/>
        <end position="453"/>
    </location>
</feature>
<dbReference type="Pfam" id="PF13847">
    <property type="entry name" value="Methyltransf_31"/>
    <property type="match status" value="1"/>
</dbReference>
<evidence type="ECO:0000256" key="7">
    <source>
        <dbReference type="SAM" id="MobiDB-lite"/>
    </source>
</evidence>
<dbReference type="InterPro" id="IPR025714">
    <property type="entry name" value="Methyltranfer_dom"/>
</dbReference>
<dbReference type="SUPFAM" id="SSF53335">
    <property type="entry name" value="S-adenosyl-L-methionine-dependent methyltransferases"/>
    <property type="match status" value="1"/>
</dbReference>
<evidence type="ECO:0000259" key="8">
    <source>
        <dbReference type="Pfam" id="PF13847"/>
    </source>
</evidence>
<dbReference type="OrthoDB" id="10250660at2759"/>
<keyword evidence="3 6" id="KW-0949">S-adenosyl-L-methionine</keyword>
<sequence length="502" mass="56699">MSHEQCVSLVYDVSSSTNECSYSGRTEAKFQEIVKTVKQNSKKTVVNTSKVPDPLVKANAPKESPTDESSKTSVKVPDNLHEDIHKKLDGIITPLKNLTYARQLERKYGKCLSLLRMFGERLRSQKMPITLGVDKLPCPVELMLPSTSIEGYRNQDEFSIGIGADGNPKTVGFFIESLEGASKNVCVSPDNLVIIKNNHKKFVKDFEHYIRNSPLPPNLELGDGGYWKSISMRSNMVGDMMGIIHVNQQGLSEKQIQLEKKNLQEYFEKNGQHYNLKSLYFQENFLSKAENDQSPCELLFGDSCIIEELNGLRFRLSPQSFFPSNTYVAGPLFNALKQLCRVKDSTTVLDIFCGTGPLSLIFSPNVKKCIGFDACSQSIEDAKYNSQLNNMFNTEFIHGRPETVLRDIFTCDYHSDLIAVVNPSKFELSKTAARYLRECKYLKKVIYISAKPRTAVDNFIRLCKPAGPDSYLGKYFVPVFALPVDLCPQTEHYGLIMMFQRL</sequence>
<reference evidence="9" key="1">
    <citation type="submission" date="2020-08" db="EMBL/GenBank/DDBJ databases">
        <title>Multicomponent nature underlies the extraordinary mechanical properties of spider dragline silk.</title>
        <authorList>
            <person name="Kono N."/>
            <person name="Nakamura H."/>
            <person name="Mori M."/>
            <person name="Yoshida Y."/>
            <person name="Ohtoshi R."/>
            <person name="Malay A.D."/>
            <person name="Moran D.A.P."/>
            <person name="Tomita M."/>
            <person name="Numata K."/>
            <person name="Arakawa K."/>
        </authorList>
    </citation>
    <scope>NUCLEOTIDE SEQUENCE</scope>
</reference>
<comment type="caution">
    <text evidence="6">Lacks conserved residue(s) required for the propagation of feature annotation.</text>
</comment>
<dbReference type="Gene3D" id="2.40.50.1070">
    <property type="match status" value="1"/>
</dbReference>
<dbReference type="InterPro" id="IPR045850">
    <property type="entry name" value="TRM2_met"/>
</dbReference>
<feature type="binding site" evidence="6">
    <location>
        <position position="422"/>
    </location>
    <ligand>
        <name>S-adenosyl-L-methionine</name>
        <dbReference type="ChEBI" id="CHEBI:59789"/>
    </ligand>
</feature>
<dbReference type="Proteomes" id="UP000886998">
    <property type="component" value="Unassembled WGS sequence"/>
</dbReference>
<dbReference type="AlphaFoldDB" id="A0A8X6XDH6"/>
<dbReference type="GO" id="GO:0032259">
    <property type="term" value="P:methylation"/>
    <property type="evidence" value="ECO:0007669"/>
    <property type="project" value="UniProtKB-KW"/>
</dbReference>
<organism evidence="9 10">
    <name type="scientific">Trichonephila inaurata madagascariensis</name>
    <dbReference type="NCBI Taxonomy" id="2747483"/>
    <lineage>
        <taxon>Eukaryota</taxon>
        <taxon>Metazoa</taxon>
        <taxon>Ecdysozoa</taxon>
        <taxon>Arthropoda</taxon>
        <taxon>Chelicerata</taxon>
        <taxon>Arachnida</taxon>
        <taxon>Araneae</taxon>
        <taxon>Araneomorphae</taxon>
        <taxon>Entelegynae</taxon>
        <taxon>Araneoidea</taxon>
        <taxon>Nephilidae</taxon>
        <taxon>Trichonephila</taxon>
        <taxon>Trichonephila inaurata</taxon>
    </lineage>
</organism>
<dbReference type="GO" id="GO:0006396">
    <property type="term" value="P:RNA processing"/>
    <property type="evidence" value="ECO:0007669"/>
    <property type="project" value="InterPro"/>
</dbReference>
<comment type="catalytic activity">
    <reaction evidence="5">
        <text>uridine(54) in tRNA + S-adenosyl-L-methionine = 5-methyluridine(54) in tRNA + S-adenosyl-L-homocysteine + H(+)</text>
        <dbReference type="Rhea" id="RHEA:42712"/>
        <dbReference type="Rhea" id="RHEA-COMP:10167"/>
        <dbReference type="Rhea" id="RHEA-COMP:10193"/>
        <dbReference type="ChEBI" id="CHEBI:15378"/>
        <dbReference type="ChEBI" id="CHEBI:57856"/>
        <dbReference type="ChEBI" id="CHEBI:59789"/>
        <dbReference type="ChEBI" id="CHEBI:65315"/>
        <dbReference type="ChEBI" id="CHEBI:74447"/>
        <dbReference type="EC" id="2.1.1.35"/>
    </reaction>
    <physiologicalReaction direction="left-to-right" evidence="5">
        <dbReference type="Rhea" id="RHEA:42713"/>
    </physiologicalReaction>
</comment>
<dbReference type="InterPro" id="IPR029063">
    <property type="entry name" value="SAM-dependent_MTases_sf"/>
</dbReference>
<keyword evidence="2 6" id="KW-0808">Transferase</keyword>
<keyword evidence="10" id="KW-1185">Reference proteome</keyword>
<dbReference type="EC" id="2.1.1.35" evidence="4"/>
<keyword evidence="1 6" id="KW-0489">Methyltransferase</keyword>
<evidence type="ECO:0000256" key="6">
    <source>
        <dbReference type="PROSITE-ProRule" id="PRU01024"/>
    </source>
</evidence>
<name>A0A8X6XDH6_9ARAC</name>
<comment type="caution">
    <text evidence="9">The sequence shown here is derived from an EMBL/GenBank/DDBJ whole genome shotgun (WGS) entry which is preliminary data.</text>
</comment>
<accession>A0A8X6XDH6</accession>
<evidence type="ECO:0000256" key="3">
    <source>
        <dbReference type="ARBA" id="ARBA00022691"/>
    </source>
</evidence>
<feature type="binding site" evidence="6">
    <location>
        <position position="373"/>
    </location>
    <ligand>
        <name>S-adenosyl-L-methionine</name>
        <dbReference type="ChEBI" id="CHEBI:59789"/>
    </ligand>
</feature>
<evidence type="ECO:0000256" key="5">
    <source>
        <dbReference type="ARBA" id="ARBA00047278"/>
    </source>
</evidence>
<gene>
    <name evidence="9" type="primary">CTC_01941</name>
    <name evidence="9" type="ORF">TNIN_430461</name>
</gene>
<evidence type="ECO:0000313" key="10">
    <source>
        <dbReference type="Proteomes" id="UP000886998"/>
    </source>
</evidence>
<dbReference type="GO" id="GO:0003723">
    <property type="term" value="F:RNA binding"/>
    <property type="evidence" value="ECO:0007669"/>
    <property type="project" value="TreeGrafter"/>
</dbReference>
<dbReference type="EMBL" id="BMAV01007824">
    <property type="protein sequence ID" value="GFY50961.1"/>
    <property type="molecule type" value="Genomic_DNA"/>
</dbReference>
<dbReference type="CDD" id="cd02440">
    <property type="entry name" value="AdoMet_MTases"/>
    <property type="match status" value="1"/>
</dbReference>
<protein>
    <recommendedName>
        <fullName evidence="4">tRNA (uracil(54)-C(5))-methyltransferase</fullName>
        <ecNumber evidence="4">2.1.1.35</ecNumber>
    </recommendedName>
</protein>
<dbReference type="GO" id="GO:0030697">
    <property type="term" value="F:tRNA (uracil(54)-C5)-methyltransferase activity, S-adenosyl methionine-dependent"/>
    <property type="evidence" value="ECO:0007669"/>
    <property type="project" value="UniProtKB-EC"/>
</dbReference>
<evidence type="ECO:0000256" key="1">
    <source>
        <dbReference type="ARBA" id="ARBA00022603"/>
    </source>
</evidence>
<dbReference type="PROSITE" id="PS51687">
    <property type="entry name" value="SAM_MT_RNA_M5U"/>
    <property type="match status" value="1"/>
</dbReference>
<feature type="compositionally biased region" description="Polar residues" evidence="7">
    <location>
        <begin position="41"/>
        <end position="50"/>
    </location>
</feature>
<evidence type="ECO:0000256" key="4">
    <source>
        <dbReference type="ARBA" id="ARBA00033763"/>
    </source>
</evidence>
<evidence type="ECO:0000256" key="2">
    <source>
        <dbReference type="ARBA" id="ARBA00022679"/>
    </source>
</evidence>
<feature type="region of interest" description="Disordered" evidence="7">
    <location>
        <begin position="41"/>
        <end position="75"/>
    </location>
</feature>
<dbReference type="PANTHER" id="PTHR45904">
    <property type="entry name" value="TRNA (URACIL-5-)-METHYLTRANSFERASE"/>
    <property type="match status" value="1"/>
</dbReference>
<dbReference type="PANTHER" id="PTHR45904:SF1">
    <property type="entry name" value="TRNA (URACIL-5-)-METHYLTRANSFERASE HOMOLOG B"/>
    <property type="match status" value="1"/>
</dbReference>
<dbReference type="InterPro" id="IPR010280">
    <property type="entry name" value="U5_MeTrfase_fam"/>
</dbReference>